<dbReference type="InterPro" id="IPR002423">
    <property type="entry name" value="Cpn60/GroEL/TCP-1"/>
</dbReference>
<dbReference type="InterPro" id="IPR027409">
    <property type="entry name" value="GroEL-like_apical_dom_sf"/>
</dbReference>
<evidence type="ECO:0000256" key="1">
    <source>
        <dbReference type="ARBA" id="ARBA00002912"/>
    </source>
</evidence>
<keyword evidence="6" id="KW-0143">Chaperone</keyword>
<evidence type="ECO:0000256" key="3">
    <source>
        <dbReference type="ARBA" id="ARBA00011381"/>
    </source>
</evidence>
<dbReference type="AlphaFoldDB" id="J9DKH9"/>
<keyword evidence="8" id="KW-1185">Reference proteome</keyword>
<dbReference type="VEuPathDB" id="MicrosporidiaDB:EDEG_02528"/>
<dbReference type="InterPro" id="IPR027410">
    <property type="entry name" value="TCP-1-like_intermed_sf"/>
</dbReference>
<dbReference type="SUPFAM" id="SSF48592">
    <property type="entry name" value="GroEL equatorial domain-like"/>
    <property type="match status" value="1"/>
</dbReference>
<dbReference type="SUPFAM" id="SSF54849">
    <property type="entry name" value="GroEL-intermediate domain like"/>
    <property type="match status" value="1"/>
</dbReference>
<proteinExistence type="inferred from homology"/>
<dbReference type="STRING" id="1003232.J9DKH9"/>
<keyword evidence="5" id="KW-0067">ATP-binding</keyword>
<dbReference type="OMA" id="YNCPLDI"/>
<dbReference type="Pfam" id="PF00118">
    <property type="entry name" value="Cpn60_TCP1"/>
    <property type="match status" value="1"/>
</dbReference>
<dbReference type="EMBL" id="AFBI03000046">
    <property type="protein sequence ID" value="EJW03090.1"/>
    <property type="molecule type" value="Genomic_DNA"/>
</dbReference>
<protein>
    <submittedName>
        <fullName evidence="7">Uncharacterized protein</fullName>
    </submittedName>
</protein>
<dbReference type="GO" id="GO:0005524">
    <property type="term" value="F:ATP binding"/>
    <property type="evidence" value="ECO:0007669"/>
    <property type="project" value="UniProtKB-KW"/>
</dbReference>
<evidence type="ECO:0000256" key="6">
    <source>
        <dbReference type="ARBA" id="ARBA00023186"/>
    </source>
</evidence>
<gene>
    <name evidence="7" type="ORF">EDEG_02528</name>
</gene>
<reference evidence="7 8" key="1">
    <citation type="submission" date="2011-08" db="EMBL/GenBank/DDBJ databases">
        <authorList>
            <person name="Liu Z.J."/>
            <person name="Shi F.L."/>
            <person name="Lu J.Q."/>
            <person name="Li M."/>
            <person name="Wang Z.L."/>
        </authorList>
    </citation>
    <scope>NUCLEOTIDE SEQUENCE [LARGE SCALE GENOMIC DNA]</scope>
    <source>
        <strain evidence="7 8">USNM 41457</strain>
    </source>
</reference>
<evidence type="ECO:0000313" key="8">
    <source>
        <dbReference type="Proteomes" id="UP000003163"/>
    </source>
</evidence>
<dbReference type="Gene3D" id="1.10.560.10">
    <property type="entry name" value="GroEL-like equatorial domain"/>
    <property type="match status" value="1"/>
</dbReference>
<keyword evidence="4" id="KW-0547">Nucleotide-binding</keyword>
<evidence type="ECO:0000313" key="7">
    <source>
        <dbReference type="EMBL" id="EJW03090.1"/>
    </source>
</evidence>
<accession>J9DKH9</accession>
<dbReference type="PANTHER" id="PTHR11353">
    <property type="entry name" value="CHAPERONIN"/>
    <property type="match status" value="1"/>
</dbReference>
<dbReference type="Gene3D" id="3.50.7.10">
    <property type="entry name" value="GroEL"/>
    <property type="match status" value="1"/>
</dbReference>
<dbReference type="GO" id="GO:0140662">
    <property type="term" value="F:ATP-dependent protein folding chaperone"/>
    <property type="evidence" value="ECO:0007669"/>
    <property type="project" value="InterPro"/>
</dbReference>
<dbReference type="SUPFAM" id="SSF52029">
    <property type="entry name" value="GroEL apical domain-like"/>
    <property type="match status" value="1"/>
</dbReference>
<dbReference type="InterPro" id="IPR027413">
    <property type="entry name" value="GROEL-like_equatorial_sf"/>
</dbReference>
<comment type="subunit">
    <text evidence="3">Component of the T-complex protein 1 (TCP1) complex.</text>
</comment>
<dbReference type="OrthoDB" id="1748577at2759"/>
<evidence type="ECO:0000256" key="2">
    <source>
        <dbReference type="ARBA" id="ARBA00008020"/>
    </source>
</evidence>
<dbReference type="InterPro" id="IPR017998">
    <property type="entry name" value="Chaperone_TCP-1"/>
</dbReference>
<comment type="similarity">
    <text evidence="2">Belongs to the TCP-1 chaperonin family.</text>
</comment>
<evidence type="ECO:0000256" key="4">
    <source>
        <dbReference type="ARBA" id="ARBA00022741"/>
    </source>
</evidence>
<comment type="caution">
    <text evidence="7">The sequence shown here is derived from an EMBL/GenBank/DDBJ whole genome shotgun (WGS) entry which is preliminary data.</text>
</comment>
<dbReference type="Proteomes" id="UP000003163">
    <property type="component" value="Unassembled WGS sequence"/>
</dbReference>
<dbReference type="Gene3D" id="3.30.260.10">
    <property type="entry name" value="TCP-1-like chaperonin intermediate domain"/>
    <property type="match status" value="1"/>
</dbReference>
<comment type="function">
    <text evidence="1">Molecular chaperone; assists the folding of proteins upon ATP hydrolysis.</text>
</comment>
<reference evidence="8" key="2">
    <citation type="submission" date="2015-07" db="EMBL/GenBank/DDBJ databases">
        <title>Contrasting host-pathogen interactions and genome evolution in two generalist and specialist microsporidian pathogens of mosquitoes.</title>
        <authorList>
            <consortium name="The Broad Institute Genomics Platform"/>
            <consortium name="The Broad Institute Genome Sequencing Center for Infectious Disease"/>
            <person name="Cuomo C.A."/>
            <person name="Sanscrainte N.D."/>
            <person name="Goldberg J.M."/>
            <person name="Heiman D."/>
            <person name="Young S."/>
            <person name="Zeng Q."/>
            <person name="Becnel J.J."/>
            <person name="Birren B.W."/>
        </authorList>
    </citation>
    <scope>NUCLEOTIDE SEQUENCE [LARGE SCALE GENOMIC DNA]</scope>
    <source>
        <strain evidence="8">USNM 41457</strain>
    </source>
</reference>
<sequence>MPLYYFLHKIPFLNDEPQFFAMIFENPILSTLSKNTTQITTTYYQNTTHLAQYVDILKPIYATSLKKILISEEHKQTLTEIGKIVLEALPLKNSTQIILKEILRKIDNLGDGSTGLILFCAILSRNLLGVVSKGVGRRQISNSLKVIRRNISKIEVDKVELTFEDILDARNFDKIASAIVKTKYLRDLVVEACANVFKNVQKKDFEKVLSEIDDRLRVVKVYSGLDSESQLFKGLVYKNVAKTIVKEVETQRTSIYSCPIEISQTTSKGIVMFQTADELLSFSTEEEKNIKQTVEQLTKHSNVVVCSGKVENLFLQYFDEKNVLVFNLNSKHDIRRIRNLFTGSVSPVLKELNIENCGYCDFVKVLQFGNEKFTWFSNEKQNVATILLKNSIPQIADESERLILKAMKAIEKNYINGKYTLVQGCGYFERKVASKLSEMPYEDEEPIYFDLVVEAFKKSLAELVCDIPSAENVYDLLNVRLKVLQYAIDICCTILETDDHFAVRDAMNLGQRPDMARDID</sequence>
<dbReference type="HOGENOM" id="CLU_008891_4_3_1"/>
<name>J9DKH9_EDHAE</name>
<dbReference type="InParanoid" id="J9DKH9"/>
<evidence type="ECO:0000256" key="5">
    <source>
        <dbReference type="ARBA" id="ARBA00022840"/>
    </source>
</evidence>
<organism evidence="7 8">
    <name type="scientific">Edhazardia aedis (strain USNM 41457)</name>
    <name type="common">Microsporidian parasite</name>
    <dbReference type="NCBI Taxonomy" id="1003232"/>
    <lineage>
        <taxon>Eukaryota</taxon>
        <taxon>Fungi</taxon>
        <taxon>Fungi incertae sedis</taxon>
        <taxon>Microsporidia</taxon>
        <taxon>Edhazardia</taxon>
    </lineage>
</organism>